<dbReference type="InterPro" id="IPR050534">
    <property type="entry name" value="Coronavir_polyprotein_1ab"/>
</dbReference>
<evidence type="ECO:0000256" key="1">
    <source>
        <dbReference type="ARBA" id="ARBA00007913"/>
    </source>
</evidence>
<comment type="caution">
    <text evidence="9">The sequence shown here is derived from an EMBL/GenBank/DDBJ whole genome shotgun (WGS) entry which is preliminary data.</text>
</comment>
<keyword evidence="3" id="KW-0378">Hydrolase</keyword>
<dbReference type="InterPro" id="IPR041679">
    <property type="entry name" value="DNA2/NAM7-like_C"/>
</dbReference>
<name>A0A919SWL3_9ACTN</name>
<evidence type="ECO:0000256" key="5">
    <source>
        <dbReference type="ARBA" id="ARBA00022840"/>
    </source>
</evidence>
<dbReference type="Gene3D" id="3.40.50.300">
    <property type="entry name" value="P-loop containing nucleotide triphosphate hydrolases"/>
    <property type="match status" value="3"/>
</dbReference>
<dbReference type="PANTHER" id="PTHR43788:SF8">
    <property type="entry name" value="DNA-BINDING PROTEIN SMUBP-2"/>
    <property type="match status" value="1"/>
</dbReference>
<evidence type="ECO:0000256" key="2">
    <source>
        <dbReference type="ARBA" id="ARBA00022741"/>
    </source>
</evidence>
<keyword evidence="2" id="KW-0547">Nucleotide-binding</keyword>
<feature type="domain" description="Restriction endonuclease type II-like" evidence="8">
    <location>
        <begin position="1294"/>
        <end position="1386"/>
    </location>
</feature>
<dbReference type="GO" id="GO:0016787">
    <property type="term" value="F:hydrolase activity"/>
    <property type="evidence" value="ECO:0007669"/>
    <property type="project" value="UniProtKB-KW"/>
</dbReference>
<dbReference type="GO" id="GO:0043139">
    <property type="term" value="F:5'-3' DNA helicase activity"/>
    <property type="evidence" value="ECO:0007669"/>
    <property type="project" value="TreeGrafter"/>
</dbReference>
<keyword evidence="10" id="KW-1185">Reference proteome</keyword>
<reference evidence="9" key="1">
    <citation type="submission" date="2021-03" db="EMBL/GenBank/DDBJ databases">
        <title>Whole genome shotgun sequence of Actinoplanes consettensis NBRC 14913.</title>
        <authorList>
            <person name="Komaki H."/>
            <person name="Tamura T."/>
        </authorList>
    </citation>
    <scope>NUCLEOTIDE SEQUENCE</scope>
    <source>
        <strain evidence="9">NBRC 14913</strain>
    </source>
</reference>
<evidence type="ECO:0000259" key="8">
    <source>
        <dbReference type="Pfam" id="PF18741"/>
    </source>
</evidence>
<dbReference type="InterPro" id="IPR041677">
    <property type="entry name" value="DNA2/NAM7_AAA_11"/>
</dbReference>
<dbReference type="InterPro" id="IPR049468">
    <property type="entry name" value="Restrct_endonuc-II-like_dom"/>
</dbReference>
<proteinExistence type="inferred from homology"/>
<protein>
    <recommendedName>
        <fullName evidence="11">AAA family ATPase</fullName>
    </recommendedName>
</protein>
<dbReference type="Gene3D" id="3.40.960.10">
    <property type="entry name" value="VSR Endonuclease"/>
    <property type="match status" value="1"/>
</dbReference>
<evidence type="ECO:0000313" key="10">
    <source>
        <dbReference type="Proteomes" id="UP000680865"/>
    </source>
</evidence>
<dbReference type="Pfam" id="PF13086">
    <property type="entry name" value="AAA_11"/>
    <property type="match status" value="1"/>
</dbReference>
<dbReference type="GO" id="GO:0005524">
    <property type="term" value="F:ATP binding"/>
    <property type="evidence" value="ECO:0007669"/>
    <property type="project" value="UniProtKB-KW"/>
</dbReference>
<feature type="domain" description="DNA2/NAM7 helicase helicase" evidence="6">
    <location>
        <begin position="299"/>
        <end position="391"/>
    </location>
</feature>
<organism evidence="9 10">
    <name type="scientific">Winogradskya consettensis</name>
    <dbReference type="NCBI Taxonomy" id="113560"/>
    <lineage>
        <taxon>Bacteria</taxon>
        <taxon>Bacillati</taxon>
        <taxon>Actinomycetota</taxon>
        <taxon>Actinomycetes</taxon>
        <taxon>Micromonosporales</taxon>
        <taxon>Micromonosporaceae</taxon>
        <taxon>Winogradskya</taxon>
    </lineage>
</organism>
<dbReference type="SUPFAM" id="SSF52540">
    <property type="entry name" value="P-loop containing nucleoside triphosphate hydrolases"/>
    <property type="match status" value="1"/>
</dbReference>
<dbReference type="Pfam" id="PF13087">
    <property type="entry name" value="AAA_12"/>
    <property type="match status" value="1"/>
</dbReference>
<dbReference type="RefSeq" id="WP_213001337.1">
    <property type="nucleotide sequence ID" value="NZ_BAAATW010000007.1"/>
</dbReference>
<dbReference type="InterPro" id="IPR011335">
    <property type="entry name" value="Restrct_endonuc-II-like"/>
</dbReference>
<evidence type="ECO:0000256" key="3">
    <source>
        <dbReference type="ARBA" id="ARBA00022801"/>
    </source>
</evidence>
<evidence type="ECO:0000313" key="9">
    <source>
        <dbReference type="EMBL" id="GIM80011.1"/>
    </source>
</evidence>
<dbReference type="PANTHER" id="PTHR43788">
    <property type="entry name" value="DNA2/NAM7 HELICASE FAMILY MEMBER"/>
    <property type="match status" value="1"/>
</dbReference>
<dbReference type="EMBL" id="BOQP01000041">
    <property type="protein sequence ID" value="GIM80011.1"/>
    <property type="molecule type" value="Genomic_DNA"/>
</dbReference>
<dbReference type="InterPro" id="IPR027417">
    <property type="entry name" value="P-loop_NTPase"/>
</dbReference>
<evidence type="ECO:0000259" key="6">
    <source>
        <dbReference type="Pfam" id="PF13086"/>
    </source>
</evidence>
<gene>
    <name evidence="9" type="ORF">Aco04nite_68430</name>
</gene>
<dbReference type="SUPFAM" id="SSF52980">
    <property type="entry name" value="Restriction endonuclease-like"/>
    <property type="match status" value="1"/>
</dbReference>
<keyword evidence="4" id="KW-0347">Helicase</keyword>
<evidence type="ECO:0000256" key="4">
    <source>
        <dbReference type="ARBA" id="ARBA00022806"/>
    </source>
</evidence>
<dbReference type="Pfam" id="PF18741">
    <property type="entry name" value="MTES_1575"/>
    <property type="match status" value="1"/>
</dbReference>
<comment type="similarity">
    <text evidence="1">Belongs to the DNA2/NAM7 helicase family.</text>
</comment>
<dbReference type="Proteomes" id="UP000680865">
    <property type="component" value="Unassembled WGS sequence"/>
</dbReference>
<dbReference type="CDD" id="cd18808">
    <property type="entry name" value="SF1_C_Upf1"/>
    <property type="match status" value="1"/>
</dbReference>
<keyword evidence="5" id="KW-0067">ATP-binding</keyword>
<dbReference type="InterPro" id="IPR047187">
    <property type="entry name" value="SF1_C_Upf1"/>
</dbReference>
<feature type="domain" description="DNA2/NAM7 helicase-like C-terminal" evidence="7">
    <location>
        <begin position="1053"/>
        <end position="1239"/>
    </location>
</feature>
<evidence type="ECO:0000259" key="7">
    <source>
        <dbReference type="Pfam" id="PF13087"/>
    </source>
</evidence>
<accession>A0A919SWL3</accession>
<sequence>MTASHLDRAVRLFEFLARAQQSAVSSPRTYDGYELAWAGDLPRHPAVHFAHWSGTPAPGDEIAHVDRIHPAGDAEAVAEGADAEKRVRDAYKQLFAMQAEAAANPEEQELVLAVGCLVWQPEGHEAVRRHLVTTPVTIDLDPVSGTLRVHTVEGADPLRIELDMLGPHLTGSPHLTEAREVARAYAQHPLNREAIGELLHRLANSLDPAAGYRESEAPGRETPGTPEVSLAPAIVLRRRDRQGIVELLETIRTQLLDSGVVPEGILPLVDPDHRPTVKTDSTPGAMVGVDDDVFLPLPVNEQQLRVLQQVDRHAQTLVQGPPGTGKTHTAAALLCHLLAQGKRVLVTAQTDRALKEVRAKLPEAVRPLSVAVVGASREDLTDLRIAVDTISQQAVDYDERRGTRTAEHHLMAVDRLRRHRATLHRRIIDVRSAEIARHERGPYRGTLAAIAAAHRLDEPRHGWIRAWMPVEPLAAPPLTASQVVEWLWLLRDGALNADEGPAYDTLPEPGALMPLADFAAAVRAEADAATVFEAFLADRQHPAYPMIRTLPKADRESLRAKLHRIAGIADELARSRQAWMPEALVEVGSGRDRVWRERAQQVRVLLDQAEPLVRRAGVTEIAPQTTDLAPLVSLADQLRRHLSGGSRIRVGADGMPTLGLLSARPVRAARELLDQVRVNGNPPTTLEAVDGFLAWAQLQDLLARLDRFSPSATTDTAQERLARHRAELDLLDRVLTLGTALKDQNKDLPTVRAYARLVDAAAAEEVLFATRTVVDAAALPVLKLPHDPTSSPALRDLLTAVHNRDTPAYAVAANRIVRLAEVRALVTHRDELAATLGYRSPALRDAIASTAADRVWDKRLANWHEAWDWAVTGKWLLRQRPADINKLQTEAAETETAIRGHVEELAAARAWRHACAPDRITGSARANLQQYGQLVRRLGKGAGKYAAQRRAEIRQAMDRCRPSVPVWIMPIYRIAEQLRVQPDMFDVVIVDEASQAGLSAAFLQYLAPTIVVIGDDRQVSPAAVGVDQEDLRNLAAQYLHDDPYRASWQDPQRSLFDEAKMRFGGHIPLVEHRRCVPEIIEFSNRVAYEPERIRLVPVRQYGADRLDPVKPVHIEDGYLRGTTDRTNPPEAMAIADQLVACTTDPRYDGLTFGVISLRGPHQAKLIESLLLDRLDPAQWEQRDLRCGDSADFQGSERDVMFLSMVTAAEPGRRPAAATTEMYLQRYNVAASRAKDQMWVYHSLRPADFADPDDLRRRLLDYCYEVAAGPPRHAGADQPPAVPDDVLTAPFRSLFEQRVHNRITARGYTVLPHHETMGYRIDLVVSGPDSTLAVLCDADTWQGPDRYENDLIRQRELARCGWEFFRIPQSAFVIDEPAVLRDLWSALDRRGIHPALPVTPHHRVTVTPRTWLADNVPI</sequence>
<evidence type="ECO:0008006" key="11">
    <source>
        <dbReference type="Google" id="ProtNLM"/>
    </source>
</evidence>